<dbReference type="InterPro" id="IPR001841">
    <property type="entry name" value="Znf_RING"/>
</dbReference>
<keyword evidence="6" id="KW-0472">Membrane</keyword>
<dbReference type="CDD" id="cd16554">
    <property type="entry name" value="RING-HC_RNF180"/>
    <property type="match status" value="1"/>
</dbReference>
<dbReference type="InterPro" id="IPR033263">
    <property type="entry name" value="RNF180"/>
</dbReference>
<dbReference type="PANTHER" id="PTHR46717">
    <property type="entry name" value="E3 UBIQUITIN-PROTEIN LIGASE RNF180"/>
    <property type="match status" value="1"/>
</dbReference>
<dbReference type="GO" id="GO:0000209">
    <property type="term" value="P:protein polyubiquitination"/>
    <property type="evidence" value="ECO:0007669"/>
    <property type="project" value="InterPro"/>
</dbReference>
<feature type="region of interest" description="Disordered" evidence="5">
    <location>
        <begin position="162"/>
        <end position="182"/>
    </location>
</feature>
<dbReference type="PROSITE" id="PS00518">
    <property type="entry name" value="ZF_RING_1"/>
    <property type="match status" value="1"/>
</dbReference>
<evidence type="ECO:0000313" key="8">
    <source>
        <dbReference type="Ensembl" id="ENSCLMP00005011724.1"/>
    </source>
</evidence>
<evidence type="ECO:0000259" key="7">
    <source>
        <dbReference type="PROSITE" id="PS50089"/>
    </source>
</evidence>
<sequence length="369" mass="42403">SSSFSSTTTMLRCRKCRKGIINSTCLSMVDESSAAVCSIWHVNVDALPEWILTSVHQAQWTAGKLNCQHCGARLGGFNFIKSSKCPCGRDATVHLNKSRMDRDHKHYVLIVQPRRTRPEKERAGLLTGGSQSREQRPELNRTALDSLQLNCAAPSGFMASTASTRLSKKEKNRLKSLRRKQRRERWLHSQLEQSVSASQLSSEQEDREGLTCAVCLEVYFSPYSCQPCGHVFCEPCLRSIAKNRPTHTPCPLCRTLISHTTFHTELNQTAETFFPKVYSARRQNFQKASCAKWSLPSCRKRFRTFWGEQRQAAGRRWHFVHGGFTLDTLDFTDIRGWLFDIGLVIIYIHSVNWILAFLFFCFLMYYFFF</sequence>
<dbReference type="InterPro" id="IPR013083">
    <property type="entry name" value="Znf_RING/FYVE/PHD"/>
</dbReference>
<keyword evidence="2 4" id="KW-0863">Zinc-finger</keyword>
<dbReference type="SUPFAM" id="SSF57850">
    <property type="entry name" value="RING/U-box"/>
    <property type="match status" value="1"/>
</dbReference>
<dbReference type="Pfam" id="PF13639">
    <property type="entry name" value="zf-RING_2"/>
    <property type="match status" value="1"/>
</dbReference>
<feature type="domain" description="RING-type" evidence="7">
    <location>
        <begin position="212"/>
        <end position="254"/>
    </location>
</feature>
<keyword evidence="1" id="KW-0479">Metal-binding</keyword>
<proteinExistence type="predicted"/>
<name>A0A8C2X1V7_CYCLU</name>
<evidence type="ECO:0000256" key="6">
    <source>
        <dbReference type="SAM" id="Phobius"/>
    </source>
</evidence>
<reference evidence="8" key="1">
    <citation type="submission" date="2025-08" db="UniProtKB">
        <authorList>
            <consortium name="Ensembl"/>
        </authorList>
    </citation>
    <scope>IDENTIFICATION</scope>
</reference>
<keyword evidence="6" id="KW-0812">Transmembrane</keyword>
<keyword evidence="6" id="KW-1133">Transmembrane helix</keyword>
<dbReference type="SMART" id="SM00184">
    <property type="entry name" value="RING"/>
    <property type="match status" value="1"/>
</dbReference>
<feature type="transmembrane region" description="Helical" evidence="6">
    <location>
        <begin position="344"/>
        <end position="368"/>
    </location>
</feature>
<dbReference type="GO" id="GO:0005789">
    <property type="term" value="C:endoplasmic reticulum membrane"/>
    <property type="evidence" value="ECO:0007669"/>
    <property type="project" value="TreeGrafter"/>
</dbReference>
<dbReference type="GO" id="GO:0008270">
    <property type="term" value="F:zinc ion binding"/>
    <property type="evidence" value="ECO:0007669"/>
    <property type="project" value="UniProtKB-KW"/>
</dbReference>
<evidence type="ECO:0000256" key="2">
    <source>
        <dbReference type="ARBA" id="ARBA00022771"/>
    </source>
</evidence>
<feature type="compositionally biased region" description="Basic residues" evidence="5">
    <location>
        <begin position="166"/>
        <end position="182"/>
    </location>
</feature>
<dbReference type="GeneTree" id="ENSGT00950000182909"/>
<organism evidence="8 9">
    <name type="scientific">Cyclopterus lumpus</name>
    <name type="common">Lumpsucker</name>
    <dbReference type="NCBI Taxonomy" id="8103"/>
    <lineage>
        <taxon>Eukaryota</taxon>
        <taxon>Metazoa</taxon>
        <taxon>Chordata</taxon>
        <taxon>Craniata</taxon>
        <taxon>Vertebrata</taxon>
        <taxon>Euteleostomi</taxon>
        <taxon>Actinopterygii</taxon>
        <taxon>Neopterygii</taxon>
        <taxon>Teleostei</taxon>
        <taxon>Neoteleostei</taxon>
        <taxon>Acanthomorphata</taxon>
        <taxon>Eupercaria</taxon>
        <taxon>Perciformes</taxon>
        <taxon>Cottioidei</taxon>
        <taxon>Cottales</taxon>
        <taxon>Cyclopteridae</taxon>
        <taxon>Cyclopterus</taxon>
    </lineage>
</organism>
<dbReference type="PROSITE" id="PS50089">
    <property type="entry name" value="ZF_RING_2"/>
    <property type="match status" value="1"/>
</dbReference>
<evidence type="ECO:0000256" key="5">
    <source>
        <dbReference type="SAM" id="MobiDB-lite"/>
    </source>
</evidence>
<accession>A0A8C2X1V7</accession>
<dbReference type="Proteomes" id="UP000694565">
    <property type="component" value="Unplaced"/>
</dbReference>
<protein>
    <submittedName>
        <fullName evidence="8">Ring finger protein 180b</fullName>
    </submittedName>
</protein>
<evidence type="ECO:0000256" key="4">
    <source>
        <dbReference type="PROSITE-ProRule" id="PRU00175"/>
    </source>
</evidence>
<dbReference type="GO" id="GO:0042415">
    <property type="term" value="P:norepinephrine metabolic process"/>
    <property type="evidence" value="ECO:0007669"/>
    <property type="project" value="TreeGrafter"/>
</dbReference>
<evidence type="ECO:0000256" key="3">
    <source>
        <dbReference type="ARBA" id="ARBA00022833"/>
    </source>
</evidence>
<dbReference type="InterPro" id="IPR045790">
    <property type="entry name" value="RNF180_C"/>
</dbReference>
<dbReference type="PANTHER" id="PTHR46717:SF1">
    <property type="entry name" value="E3 UBIQUITIN-PROTEIN LIGASE RNF180"/>
    <property type="match status" value="1"/>
</dbReference>
<feature type="region of interest" description="Disordered" evidence="5">
    <location>
        <begin position="118"/>
        <end position="137"/>
    </location>
</feature>
<dbReference type="Pfam" id="PF19332">
    <property type="entry name" value="RNF180_C"/>
    <property type="match status" value="1"/>
</dbReference>
<dbReference type="GO" id="GO:0061630">
    <property type="term" value="F:ubiquitin protein ligase activity"/>
    <property type="evidence" value="ECO:0007669"/>
    <property type="project" value="InterPro"/>
</dbReference>
<evidence type="ECO:0000313" key="9">
    <source>
        <dbReference type="Proteomes" id="UP000694565"/>
    </source>
</evidence>
<dbReference type="Ensembl" id="ENSCLMT00005012598.1">
    <property type="protein sequence ID" value="ENSCLMP00005011724.1"/>
    <property type="gene ID" value="ENSCLMG00005006334.1"/>
</dbReference>
<keyword evidence="3" id="KW-0862">Zinc</keyword>
<keyword evidence="9" id="KW-1185">Reference proteome</keyword>
<reference evidence="8" key="2">
    <citation type="submission" date="2025-09" db="UniProtKB">
        <authorList>
            <consortium name="Ensembl"/>
        </authorList>
    </citation>
    <scope>IDENTIFICATION</scope>
</reference>
<dbReference type="AlphaFoldDB" id="A0A8C2X1V7"/>
<dbReference type="GO" id="GO:0031624">
    <property type="term" value="F:ubiquitin conjugating enzyme binding"/>
    <property type="evidence" value="ECO:0007669"/>
    <property type="project" value="TreeGrafter"/>
</dbReference>
<evidence type="ECO:0000256" key="1">
    <source>
        <dbReference type="ARBA" id="ARBA00022723"/>
    </source>
</evidence>
<dbReference type="InterPro" id="IPR017907">
    <property type="entry name" value="Znf_RING_CS"/>
</dbReference>
<dbReference type="Gene3D" id="3.30.40.10">
    <property type="entry name" value="Zinc/RING finger domain, C3HC4 (zinc finger)"/>
    <property type="match status" value="1"/>
</dbReference>
<dbReference type="GO" id="GO:0032436">
    <property type="term" value="P:positive regulation of proteasomal ubiquitin-dependent protein catabolic process"/>
    <property type="evidence" value="ECO:0007669"/>
    <property type="project" value="TreeGrafter"/>
</dbReference>
<dbReference type="GO" id="GO:0042428">
    <property type="term" value="P:serotonin metabolic process"/>
    <property type="evidence" value="ECO:0007669"/>
    <property type="project" value="TreeGrafter"/>
</dbReference>